<dbReference type="EMBL" id="JAJSOW010000004">
    <property type="protein sequence ID" value="KAI9191552.1"/>
    <property type="molecule type" value="Genomic_DNA"/>
</dbReference>
<dbReference type="Proteomes" id="UP001064489">
    <property type="component" value="Chromosome 6"/>
</dbReference>
<proteinExistence type="predicted"/>
<protein>
    <submittedName>
        <fullName evidence="1">Uncharacterized protein</fullName>
    </submittedName>
</protein>
<keyword evidence="2" id="KW-1185">Reference proteome</keyword>
<organism evidence="1 2">
    <name type="scientific">Acer negundo</name>
    <name type="common">Box elder</name>
    <dbReference type="NCBI Taxonomy" id="4023"/>
    <lineage>
        <taxon>Eukaryota</taxon>
        <taxon>Viridiplantae</taxon>
        <taxon>Streptophyta</taxon>
        <taxon>Embryophyta</taxon>
        <taxon>Tracheophyta</taxon>
        <taxon>Spermatophyta</taxon>
        <taxon>Magnoliopsida</taxon>
        <taxon>eudicotyledons</taxon>
        <taxon>Gunneridae</taxon>
        <taxon>Pentapetalae</taxon>
        <taxon>rosids</taxon>
        <taxon>malvids</taxon>
        <taxon>Sapindales</taxon>
        <taxon>Sapindaceae</taxon>
        <taxon>Hippocastanoideae</taxon>
        <taxon>Acereae</taxon>
        <taxon>Acer</taxon>
    </lineage>
</organism>
<comment type="caution">
    <text evidence="1">The sequence shown here is derived from an EMBL/GenBank/DDBJ whole genome shotgun (WGS) entry which is preliminary data.</text>
</comment>
<reference evidence="1" key="2">
    <citation type="submission" date="2023-02" db="EMBL/GenBank/DDBJ databases">
        <authorList>
            <person name="Swenson N.G."/>
            <person name="Wegrzyn J.L."/>
            <person name="Mcevoy S.L."/>
        </authorList>
    </citation>
    <scope>NUCLEOTIDE SEQUENCE</scope>
    <source>
        <strain evidence="1">91603</strain>
        <tissue evidence="1">Leaf</tissue>
    </source>
</reference>
<name>A0AAD5NZE1_ACENE</name>
<sequence length="109" mass="11913">MVHISDPKIQRVQTRRVGVGVLARIALLEQVPPIVLPNGSAGTETGLLSRKPLELYDAAGLLELKCFMYYRVSMPSTKVTFKATSASPLRSDIVELRGSDLIDDTQIST</sequence>
<gene>
    <name evidence="1" type="ORF">LWI28_009928</name>
</gene>
<evidence type="ECO:0000313" key="1">
    <source>
        <dbReference type="EMBL" id="KAI9191552.1"/>
    </source>
</evidence>
<dbReference type="AlphaFoldDB" id="A0AAD5NZE1"/>
<evidence type="ECO:0000313" key="2">
    <source>
        <dbReference type="Proteomes" id="UP001064489"/>
    </source>
</evidence>
<reference evidence="1" key="1">
    <citation type="journal article" date="2022" name="Plant J.">
        <title>Strategies of tolerance reflected in two North American maple genomes.</title>
        <authorList>
            <person name="McEvoy S.L."/>
            <person name="Sezen U.U."/>
            <person name="Trouern-Trend A."/>
            <person name="McMahon S.M."/>
            <person name="Schaberg P.G."/>
            <person name="Yang J."/>
            <person name="Wegrzyn J.L."/>
            <person name="Swenson N.G."/>
        </authorList>
    </citation>
    <scope>NUCLEOTIDE SEQUENCE</scope>
    <source>
        <strain evidence="1">91603</strain>
    </source>
</reference>
<accession>A0AAD5NZE1</accession>